<feature type="domain" description="Elongation factor G-binding protein C-terminal treble-clef zinc-finger" evidence="1">
    <location>
        <begin position="8"/>
        <end position="151"/>
    </location>
</feature>
<dbReference type="RefSeq" id="WP_188717926.1">
    <property type="nucleotide sequence ID" value="NZ_BAABBD010000005.1"/>
</dbReference>
<comment type="caution">
    <text evidence="2">The sequence shown here is derived from an EMBL/GenBank/DDBJ whole genome shotgun (WGS) entry which is preliminary data.</text>
</comment>
<evidence type="ECO:0000313" key="2">
    <source>
        <dbReference type="EMBL" id="GGN85850.1"/>
    </source>
</evidence>
<keyword evidence="3" id="KW-1185">Reference proteome</keyword>
<dbReference type="Proteomes" id="UP000626982">
    <property type="component" value="Unassembled WGS sequence"/>
</dbReference>
<name>A0ABQ2KK25_9MICO</name>
<dbReference type="EMBL" id="BMLM01000001">
    <property type="protein sequence ID" value="GGN85850.1"/>
    <property type="molecule type" value="Genomic_DNA"/>
</dbReference>
<evidence type="ECO:0000259" key="1">
    <source>
        <dbReference type="Pfam" id="PF16571"/>
    </source>
</evidence>
<proteinExistence type="predicted"/>
<evidence type="ECO:0000313" key="3">
    <source>
        <dbReference type="Proteomes" id="UP000626982"/>
    </source>
</evidence>
<accession>A0ABQ2KK25</accession>
<dbReference type="Pfam" id="PF16571">
    <property type="entry name" value="FBP_C"/>
    <property type="match status" value="1"/>
</dbReference>
<organism evidence="2 3">
    <name type="scientific">Agrococcus terreus</name>
    <dbReference type="NCBI Taxonomy" id="574649"/>
    <lineage>
        <taxon>Bacteria</taxon>
        <taxon>Bacillati</taxon>
        <taxon>Actinomycetota</taxon>
        <taxon>Actinomycetes</taxon>
        <taxon>Micrococcales</taxon>
        <taxon>Microbacteriaceae</taxon>
        <taxon>Agrococcus</taxon>
    </lineage>
</organism>
<gene>
    <name evidence="2" type="ORF">GCM10010968_19120</name>
</gene>
<sequence>MREVTEEQLRACFVNATDRELEQLPIPGLHETIWAEREYLGWRDARAARLGYLVHWRGDELVGVVVRSAPGGLRPGIAAMCTLCHSTQPATQVRMFSARLEDGSSVGTYICEDLACSHIIRSGPAHLVSPERVAWRAEGLEARVAAFTARVERAARDA</sequence>
<reference evidence="3" key="1">
    <citation type="journal article" date="2019" name="Int. J. Syst. Evol. Microbiol.">
        <title>The Global Catalogue of Microorganisms (GCM) 10K type strain sequencing project: providing services to taxonomists for standard genome sequencing and annotation.</title>
        <authorList>
            <consortium name="The Broad Institute Genomics Platform"/>
            <consortium name="The Broad Institute Genome Sequencing Center for Infectious Disease"/>
            <person name="Wu L."/>
            <person name="Ma J."/>
        </authorList>
    </citation>
    <scope>NUCLEOTIDE SEQUENCE [LARGE SCALE GENOMIC DNA]</scope>
    <source>
        <strain evidence="3">CGMCC 1.6960</strain>
    </source>
</reference>
<dbReference type="InterPro" id="IPR032330">
    <property type="entry name" value="EF-G-binding_C"/>
</dbReference>
<protein>
    <recommendedName>
        <fullName evidence="1">Elongation factor G-binding protein C-terminal treble-clef zinc-finger domain-containing protein</fullName>
    </recommendedName>
</protein>